<dbReference type="GO" id="GO:0005634">
    <property type="term" value="C:nucleus"/>
    <property type="evidence" value="ECO:0007669"/>
    <property type="project" value="UniProtKB-SubCell"/>
</dbReference>
<evidence type="ECO:0000256" key="8">
    <source>
        <dbReference type="PIRNR" id="PIRNR017269"/>
    </source>
</evidence>
<organism evidence="12 13">
    <name type="scientific">Globisporangium ultimum (strain ATCC 200006 / CBS 805.95 / DAOM BR144)</name>
    <name type="common">Pythium ultimum</name>
    <dbReference type="NCBI Taxonomy" id="431595"/>
    <lineage>
        <taxon>Eukaryota</taxon>
        <taxon>Sar</taxon>
        <taxon>Stramenopiles</taxon>
        <taxon>Oomycota</taxon>
        <taxon>Peronosporomycetes</taxon>
        <taxon>Pythiales</taxon>
        <taxon>Pythiaceae</taxon>
        <taxon>Globisporangium</taxon>
    </lineage>
</organism>
<evidence type="ECO:0000256" key="2">
    <source>
        <dbReference type="ARBA" id="ARBA00012796"/>
    </source>
</evidence>
<comment type="similarity">
    <text evidence="8">Belongs to the class I-like SAM-binding methyltransferase superfamily. TRM61 family.</text>
</comment>
<dbReference type="PANTHER" id="PTHR12133">
    <property type="entry name" value="TRNA (ADENINE(58)-N(1))-METHYLTRANSFERASE"/>
    <property type="match status" value="1"/>
</dbReference>
<feature type="region of interest" description="Disordered" evidence="10">
    <location>
        <begin position="300"/>
        <end position="330"/>
    </location>
</feature>
<dbReference type="Gene3D" id="3.10.330.20">
    <property type="match status" value="1"/>
</dbReference>
<name>K3X7Y0_GLOUD</name>
<dbReference type="InterPro" id="IPR049470">
    <property type="entry name" value="TRM61_C"/>
</dbReference>
<dbReference type="InterPro" id="IPR014816">
    <property type="entry name" value="tRNA_MeTrfase_Gcd14"/>
</dbReference>
<dbReference type="SUPFAM" id="SSF53335">
    <property type="entry name" value="S-adenosyl-L-methionine-dependent methyltransferases"/>
    <property type="match status" value="1"/>
</dbReference>
<reference evidence="13" key="1">
    <citation type="journal article" date="2010" name="Genome Biol.">
        <title>Genome sequence of the necrotrophic plant pathogen Pythium ultimum reveals original pathogenicity mechanisms and effector repertoire.</title>
        <authorList>
            <person name="Levesque C.A."/>
            <person name="Brouwer H."/>
            <person name="Cano L."/>
            <person name="Hamilton J.P."/>
            <person name="Holt C."/>
            <person name="Huitema E."/>
            <person name="Raffaele S."/>
            <person name="Robideau G.P."/>
            <person name="Thines M."/>
            <person name="Win J."/>
            <person name="Zerillo M.M."/>
            <person name="Beakes G.W."/>
            <person name="Boore J.L."/>
            <person name="Busam D."/>
            <person name="Dumas B."/>
            <person name="Ferriera S."/>
            <person name="Fuerstenberg S.I."/>
            <person name="Gachon C.M."/>
            <person name="Gaulin E."/>
            <person name="Govers F."/>
            <person name="Grenville-Briggs L."/>
            <person name="Horner N."/>
            <person name="Hostetler J."/>
            <person name="Jiang R.H."/>
            <person name="Johnson J."/>
            <person name="Krajaejun T."/>
            <person name="Lin H."/>
            <person name="Meijer H.J."/>
            <person name="Moore B."/>
            <person name="Morris P."/>
            <person name="Phuntmart V."/>
            <person name="Puiu D."/>
            <person name="Shetty J."/>
            <person name="Stajich J.E."/>
            <person name="Tripathy S."/>
            <person name="Wawra S."/>
            <person name="van West P."/>
            <person name="Whitty B.R."/>
            <person name="Coutinho P.M."/>
            <person name="Henrissat B."/>
            <person name="Martin F."/>
            <person name="Thomas P.D."/>
            <person name="Tyler B.M."/>
            <person name="De Vries R.P."/>
            <person name="Kamoun S."/>
            <person name="Yandell M."/>
            <person name="Tisserat N."/>
            <person name="Buell C.R."/>
        </authorList>
    </citation>
    <scope>NUCLEOTIDE SEQUENCE</scope>
    <source>
        <strain evidence="13">DAOM:BR144</strain>
    </source>
</reference>
<evidence type="ECO:0000256" key="10">
    <source>
        <dbReference type="SAM" id="MobiDB-lite"/>
    </source>
</evidence>
<evidence type="ECO:0000259" key="11">
    <source>
        <dbReference type="Pfam" id="PF08704"/>
    </source>
</evidence>
<evidence type="ECO:0000256" key="7">
    <source>
        <dbReference type="ARBA" id="ARBA00023242"/>
    </source>
</evidence>
<dbReference type="GO" id="GO:0160107">
    <property type="term" value="F:tRNA (adenine(58)-N1)-methyltransferase activity"/>
    <property type="evidence" value="ECO:0007669"/>
    <property type="project" value="UniProtKB-EC"/>
</dbReference>
<keyword evidence="4 8" id="KW-0808">Transferase</keyword>
<dbReference type="FunCoup" id="K3X7Y0">
    <property type="interactions" value="169"/>
</dbReference>
<keyword evidence="6 8" id="KW-0819">tRNA processing</keyword>
<keyword evidence="7" id="KW-0539">Nucleus</keyword>
<dbReference type="AlphaFoldDB" id="K3X7Y0"/>
<dbReference type="VEuPathDB" id="FungiDB:PYU1_G013300"/>
<dbReference type="Pfam" id="PF08704">
    <property type="entry name" value="GCD14"/>
    <property type="match status" value="1"/>
</dbReference>
<feature type="binding site" evidence="9">
    <location>
        <position position="174"/>
    </location>
    <ligand>
        <name>S-adenosyl-L-methionine</name>
        <dbReference type="ChEBI" id="CHEBI:59789"/>
    </ligand>
</feature>
<reference evidence="13" key="2">
    <citation type="submission" date="2010-04" db="EMBL/GenBank/DDBJ databases">
        <authorList>
            <person name="Buell R."/>
            <person name="Hamilton J."/>
            <person name="Hostetler J."/>
        </authorList>
    </citation>
    <scope>NUCLEOTIDE SEQUENCE [LARGE SCALE GENOMIC DNA]</scope>
    <source>
        <strain evidence="13">DAOM:BR144</strain>
    </source>
</reference>
<protein>
    <recommendedName>
        <fullName evidence="2 8">tRNA (adenine(58)-N(1))-methyltransferase</fullName>
        <ecNumber evidence="2 8">2.1.1.220</ecNumber>
    </recommendedName>
</protein>
<dbReference type="eggNOG" id="KOG2915">
    <property type="taxonomic scope" value="Eukaryota"/>
</dbReference>
<evidence type="ECO:0000313" key="13">
    <source>
        <dbReference type="Proteomes" id="UP000019132"/>
    </source>
</evidence>
<keyword evidence="13" id="KW-1185">Reference proteome</keyword>
<dbReference type="EnsemblProtists" id="PYU1_T013329">
    <property type="protein sequence ID" value="PYU1_T013329"/>
    <property type="gene ID" value="PYU1_G013300"/>
</dbReference>
<proteinExistence type="inferred from homology"/>
<sequence length="357" mass="38838">MADVAVEASPNAPAPATTSSSSSSSSSDVSAAAAIPNAMWKSPALIEEGALVILFENYNSLTYCYVRANEIFQNRHGAFHHNDMIGKPFGSKVLSRKKGGSKQYMILLAPTPELWSRALRHRTQIVFTLDASAIMFQASLRSGSRVVESGTGSGALTTSFARTVAPHGHVFTFEFNPTRAEIAREEFAHNGLQDVITVDCRDACEQGFPEELAGTIDLVFLDLPMPWKAIGHATKMLKQGGNFASYSPCIEQVQKTCDALREAGFEMIRTIETRLVPYSARNIDLPTPDFGFENKMEAAEGNGAEPAPDAEDDAPQPVVGQKRKASDKQVGEHLVAKKYDEIRGHTAFLTFASKFFA</sequence>
<dbReference type="STRING" id="431595.K3X7Y0"/>
<comment type="subcellular location">
    <subcellularLocation>
        <location evidence="1">Nucleus</location>
    </subcellularLocation>
</comment>
<dbReference type="PROSITE" id="PS51620">
    <property type="entry name" value="SAM_TRM61"/>
    <property type="match status" value="1"/>
</dbReference>
<keyword evidence="3 8" id="KW-0489">Methyltransferase</keyword>
<dbReference type="EC" id="2.1.1.220" evidence="2 8"/>
<feature type="binding site" evidence="9">
    <location>
        <begin position="153"/>
        <end position="156"/>
    </location>
    <ligand>
        <name>S-adenosyl-L-methionine</name>
        <dbReference type="ChEBI" id="CHEBI:59789"/>
    </ligand>
</feature>
<evidence type="ECO:0000256" key="4">
    <source>
        <dbReference type="ARBA" id="ARBA00022679"/>
    </source>
</evidence>
<dbReference type="InterPro" id="IPR029063">
    <property type="entry name" value="SAM-dependent_MTases_sf"/>
</dbReference>
<evidence type="ECO:0000256" key="5">
    <source>
        <dbReference type="ARBA" id="ARBA00022691"/>
    </source>
</evidence>
<dbReference type="OMA" id="RPDHRMI"/>
<feature type="compositionally biased region" description="Low complexity" evidence="10">
    <location>
        <begin position="8"/>
        <end position="27"/>
    </location>
</feature>
<dbReference type="GO" id="GO:0030488">
    <property type="term" value="P:tRNA methylation"/>
    <property type="evidence" value="ECO:0007669"/>
    <property type="project" value="InterPro"/>
</dbReference>
<dbReference type="CDD" id="cd02440">
    <property type="entry name" value="AdoMet_MTases"/>
    <property type="match status" value="1"/>
</dbReference>
<evidence type="ECO:0000256" key="1">
    <source>
        <dbReference type="ARBA" id="ARBA00004123"/>
    </source>
</evidence>
<evidence type="ECO:0000313" key="12">
    <source>
        <dbReference type="EnsemblProtists" id="PYU1_T013329"/>
    </source>
</evidence>
<feature type="binding site" evidence="9">
    <location>
        <position position="222"/>
    </location>
    <ligand>
        <name>S-adenosyl-L-methionine</name>
        <dbReference type="ChEBI" id="CHEBI:59789"/>
    </ligand>
</feature>
<dbReference type="InParanoid" id="K3X7Y0"/>
<dbReference type="Gene3D" id="3.40.50.150">
    <property type="entry name" value="Vaccinia Virus protein VP39"/>
    <property type="match status" value="1"/>
</dbReference>
<evidence type="ECO:0000256" key="3">
    <source>
        <dbReference type="ARBA" id="ARBA00022603"/>
    </source>
</evidence>
<dbReference type="GO" id="GO:0031515">
    <property type="term" value="C:tRNA (m1A) methyltransferase complex"/>
    <property type="evidence" value="ECO:0007669"/>
    <property type="project" value="UniProtKB-UniRule"/>
</dbReference>
<feature type="domain" description="tRNA (adenine(58)-N(1))-methyltransferase catalytic subunit TRM61 C-terminal" evidence="11">
    <location>
        <begin position="104"/>
        <end position="353"/>
    </location>
</feature>
<comment type="catalytic activity">
    <reaction evidence="8">
        <text>adenosine(58) in tRNA + S-adenosyl-L-methionine = N(1)-methyladenosine(58) in tRNA + S-adenosyl-L-homocysteine + H(+)</text>
        <dbReference type="Rhea" id="RHEA:43152"/>
        <dbReference type="Rhea" id="RHEA-COMP:10365"/>
        <dbReference type="Rhea" id="RHEA-COMP:10366"/>
        <dbReference type="ChEBI" id="CHEBI:15378"/>
        <dbReference type="ChEBI" id="CHEBI:57856"/>
        <dbReference type="ChEBI" id="CHEBI:59789"/>
        <dbReference type="ChEBI" id="CHEBI:74411"/>
        <dbReference type="ChEBI" id="CHEBI:74491"/>
        <dbReference type="EC" id="2.1.1.220"/>
    </reaction>
</comment>
<dbReference type="HOGENOM" id="CLU_025402_4_1_1"/>
<dbReference type="EMBL" id="GL376627">
    <property type="status" value="NOT_ANNOTATED_CDS"/>
    <property type="molecule type" value="Genomic_DNA"/>
</dbReference>
<evidence type="ECO:0000256" key="9">
    <source>
        <dbReference type="PIRSR" id="PIRSR017269-1"/>
    </source>
</evidence>
<dbReference type="Proteomes" id="UP000019132">
    <property type="component" value="Unassembled WGS sequence"/>
</dbReference>
<dbReference type="PANTHER" id="PTHR12133:SF2">
    <property type="entry name" value="TRNA (ADENINE(58)-N(1))-METHYLTRANSFERASE CATALYTIC SUBUNIT TRMT61A"/>
    <property type="match status" value="1"/>
</dbReference>
<reference evidence="12" key="3">
    <citation type="submission" date="2015-02" db="UniProtKB">
        <authorList>
            <consortium name="EnsemblProtists"/>
        </authorList>
    </citation>
    <scope>IDENTIFICATION</scope>
    <source>
        <strain evidence="12">DAOM BR144</strain>
    </source>
</reference>
<dbReference type="PIRSF" id="PIRSF017269">
    <property type="entry name" value="GCD14"/>
    <property type="match status" value="1"/>
</dbReference>
<accession>K3X7Y0</accession>
<keyword evidence="5 8" id="KW-0949">S-adenosyl-L-methionine</keyword>
<feature type="region of interest" description="Disordered" evidence="10">
    <location>
        <begin position="1"/>
        <end position="27"/>
    </location>
</feature>
<evidence type="ECO:0000256" key="6">
    <source>
        <dbReference type="ARBA" id="ARBA00022694"/>
    </source>
</evidence>